<evidence type="ECO:0000313" key="3">
    <source>
        <dbReference type="Proteomes" id="UP000017048"/>
    </source>
</evidence>
<feature type="region of interest" description="Disordered" evidence="1">
    <location>
        <begin position="1"/>
        <end position="79"/>
    </location>
</feature>
<accession>U5E8I8</accession>
<dbReference type="Proteomes" id="UP000017048">
    <property type="component" value="Unassembled WGS sequence"/>
</dbReference>
<keyword evidence="3" id="KW-1185">Reference proteome</keyword>
<comment type="caution">
    <text evidence="2">The sequence shown here is derived from an EMBL/GenBank/DDBJ whole genome shotgun (WGS) entry which is preliminary data.</text>
</comment>
<feature type="compositionally biased region" description="Pro residues" evidence="1">
    <location>
        <begin position="26"/>
        <end position="40"/>
    </location>
</feature>
<reference evidence="2 3" key="1">
    <citation type="journal article" date="2014" name="BMC Genomics">
        <title>Genome based analysis of type-I polyketide synthase and nonribosomal peptide synthetase gene clusters in seven strains of five representative Nocardia species.</title>
        <authorList>
            <person name="Komaki H."/>
            <person name="Ichikawa N."/>
            <person name="Hosoyama A."/>
            <person name="Takahashi-Nakaguchi A."/>
            <person name="Matsuzawa T."/>
            <person name="Suzuki K."/>
            <person name="Fujita N."/>
            <person name="Gonoi T."/>
        </authorList>
    </citation>
    <scope>NUCLEOTIDE SEQUENCE [LARGE SCALE GENOMIC DNA]</scope>
    <source>
        <strain evidence="2 3">NBRC 15531</strain>
    </source>
</reference>
<proteinExistence type="predicted"/>
<name>U5E8I8_NOCAS</name>
<sequence length="171" mass="18112">MLAGCNSDTPPTSPASTESVSASSNPPEPPPDTSHIPPPLTTHSTTLDAPLPAPPVELTSAPTQPQATEPASQPSEPTFLYCENGTAIYSGQTYVVEDPRCPQRTPADDPYGRGYQCDAQGTNCAYPDGSPVPGYQRCGTQCGEAPTSGEVQRKWMECIAVKSEEQCRAER</sequence>
<feature type="compositionally biased region" description="Low complexity" evidence="1">
    <location>
        <begin position="7"/>
        <end position="25"/>
    </location>
</feature>
<evidence type="ECO:0000313" key="2">
    <source>
        <dbReference type="EMBL" id="GAD81484.1"/>
    </source>
</evidence>
<dbReference type="EMBL" id="BAFO02000001">
    <property type="protein sequence ID" value="GAD81484.1"/>
    <property type="molecule type" value="Genomic_DNA"/>
</dbReference>
<evidence type="ECO:0000256" key="1">
    <source>
        <dbReference type="SAM" id="MobiDB-lite"/>
    </source>
</evidence>
<protein>
    <submittedName>
        <fullName evidence="2">Uncharacterized protein</fullName>
    </submittedName>
</protein>
<gene>
    <name evidence="2" type="ORF">NCAST_01_00520</name>
</gene>
<organism evidence="2 3">
    <name type="scientific">Nocardia asteroides NBRC 15531</name>
    <dbReference type="NCBI Taxonomy" id="1110697"/>
    <lineage>
        <taxon>Bacteria</taxon>
        <taxon>Bacillati</taxon>
        <taxon>Actinomycetota</taxon>
        <taxon>Actinomycetes</taxon>
        <taxon>Mycobacteriales</taxon>
        <taxon>Nocardiaceae</taxon>
        <taxon>Nocardia</taxon>
    </lineage>
</organism>
<feature type="compositionally biased region" description="Polar residues" evidence="1">
    <location>
        <begin position="60"/>
        <end position="76"/>
    </location>
</feature>
<dbReference type="AlphaFoldDB" id="U5E8I8"/>
<dbReference type="eggNOG" id="ENOG5032FYV">
    <property type="taxonomic scope" value="Bacteria"/>
</dbReference>